<gene>
    <name evidence="2" type="ORF">SKTS_08460</name>
</gene>
<dbReference type="AlphaFoldDB" id="A0A6F8V9G2"/>
<evidence type="ECO:0000313" key="2">
    <source>
        <dbReference type="EMBL" id="BCB25960.1"/>
    </source>
</evidence>
<feature type="compositionally biased region" description="Polar residues" evidence="1">
    <location>
        <begin position="630"/>
        <end position="652"/>
    </location>
</feature>
<sequence length="871" mass="91214">MKPLPLAFAWRSTFIFLLGLVAILPAASRSDTMPLAAGSSGVTTATVPVAKETSTTNYVKKIVKPVVNTFVDTVNGNAASNLFNSSEAISESVAPLQSQQVRQQIGEVFYGSAVPYARRSREVFKQFDSGLKSAGSALERVGKSDALTQKTFQSLSGFNRTFGTGAAFDKASNVAAGAGALYGGDGVGVAQAGANSALSGYSAAAGAAGGKYLGAGVGMVLGGPPGAALGGVVGGVSGAIIGSYGYESKLKPILDKTMDAVSRDLQRKEEAANKIARRIKTDSALLEKSGTPWVIPFEQNPRSPYPIIVRELSASQAEAMHQSAEQIRAQQMVDRAQKNTADNIGARVDLLKTLRARTDDPDAKEKLAREIALLEQRLQNLPLADVLKKVDALNAMRDKTTDADAREKIDRELAFLNQREQKTPDATKKPIEPTAVTTKTPPPPCAGLNEERNSAGVCVCRPGTEAVGGICRPYCAANMTRDGDGTCVCASGYEPLGGACVLKCQPNEERIGGICLTRCGLNEERSAQNICICISGFVPTPKGCAPACGPNETRDEAGKCVCSAGFEKVNGECVPFCAQGEMRTEDGRCVKGYTCGSDSDCPAGFSCNPAGMCADNRPSGEAAVRMRTEVNQGQRNQSGHSQLPLYGQTTTSRPERFGLGQMPGGSTQVLTPLPGTTSTSPQQPQQAGTTTTPTTPSDIACGAGGLCPSGYTCNSRTGVCVKQPQATSTVTNIPTCTTERDCPGAKCVNNVCTSAPATPVQPTKPTTVQPTQQTRQWYVLEAVAGFTVCDLGSTCTAAHKVPCTLTYWAAYGLMQSELQAALQGVGKDLMGLVGGYENARLVSTRVYQGPSTTQLKTPVSGPPSKLECKKP</sequence>
<dbReference type="KEGG" id="slac:SKTS_08460"/>
<evidence type="ECO:0000256" key="1">
    <source>
        <dbReference type="SAM" id="MobiDB-lite"/>
    </source>
</evidence>
<dbReference type="InterPro" id="IPR009030">
    <property type="entry name" value="Growth_fac_rcpt_cys_sf"/>
</dbReference>
<reference evidence="3" key="1">
    <citation type="submission" date="2020-03" db="EMBL/GenBank/DDBJ databases">
        <title>Complete genome sequence of sulfur-oxidizing bacterium skT11.</title>
        <authorList>
            <person name="Kanda M."/>
            <person name="Kojima H."/>
            <person name="Fukui M."/>
        </authorList>
    </citation>
    <scope>NUCLEOTIDE SEQUENCE [LARGE SCALE GENOMIC DNA]</scope>
    <source>
        <strain evidence="3">skT11</strain>
    </source>
</reference>
<organism evidence="2 3">
    <name type="scientific">Sulfurimicrobium lacus</name>
    <dbReference type="NCBI Taxonomy" id="2715678"/>
    <lineage>
        <taxon>Bacteria</taxon>
        <taxon>Pseudomonadati</taxon>
        <taxon>Pseudomonadota</taxon>
        <taxon>Betaproteobacteria</taxon>
        <taxon>Nitrosomonadales</taxon>
        <taxon>Sulfuricellaceae</taxon>
        <taxon>Sulfurimicrobium</taxon>
    </lineage>
</organism>
<accession>A0A6F8V9G2</accession>
<dbReference type="Proteomes" id="UP000502260">
    <property type="component" value="Chromosome"/>
</dbReference>
<keyword evidence="3" id="KW-1185">Reference proteome</keyword>
<feature type="region of interest" description="Disordered" evidence="1">
    <location>
        <begin position="851"/>
        <end position="871"/>
    </location>
</feature>
<dbReference type="SUPFAM" id="SSF57184">
    <property type="entry name" value="Growth factor receptor domain"/>
    <property type="match status" value="1"/>
</dbReference>
<evidence type="ECO:0000313" key="3">
    <source>
        <dbReference type="Proteomes" id="UP000502260"/>
    </source>
</evidence>
<name>A0A6F8V9G2_9PROT</name>
<feature type="region of interest" description="Disordered" evidence="1">
    <location>
        <begin position="422"/>
        <end position="446"/>
    </location>
</feature>
<dbReference type="EMBL" id="AP022853">
    <property type="protein sequence ID" value="BCB25960.1"/>
    <property type="molecule type" value="Genomic_DNA"/>
</dbReference>
<protein>
    <submittedName>
        <fullName evidence="2">Uncharacterized protein</fullName>
    </submittedName>
</protein>
<proteinExistence type="predicted"/>
<feature type="compositionally biased region" description="Basic and acidic residues" evidence="1">
    <location>
        <begin position="422"/>
        <end position="431"/>
    </location>
</feature>
<feature type="compositionally biased region" description="Low complexity" evidence="1">
    <location>
        <begin position="670"/>
        <end position="696"/>
    </location>
</feature>
<feature type="region of interest" description="Disordered" evidence="1">
    <location>
        <begin position="630"/>
        <end position="696"/>
    </location>
</feature>